<protein>
    <submittedName>
        <fullName evidence="1">Uncharacterized protein</fullName>
    </submittedName>
</protein>
<sequence>MVCGKCQHGIYRTFMSPCHMRMFQCNNNDEKLELMSRYPCVLSAPYSHPVNEQVSEPNDVDDIQRFIYCREAYELGSKTIIDPRCSDFDMGKYFVEDQN</sequence>
<dbReference type="Proteomes" id="UP001153714">
    <property type="component" value="Chromosome 22"/>
</dbReference>
<evidence type="ECO:0000313" key="2">
    <source>
        <dbReference type="Proteomes" id="UP001153714"/>
    </source>
</evidence>
<dbReference type="EMBL" id="OU893353">
    <property type="protein sequence ID" value="CAG9790434.1"/>
    <property type="molecule type" value="Genomic_DNA"/>
</dbReference>
<dbReference type="OrthoDB" id="7451940at2759"/>
<reference evidence="1" key="2">
    <citation type="submission" date="2022-10" db="EMBL/GenBank/DDBJ databases">
        <authorList>
            <consortium name="ENA_rothamsted_submissions"/>
            <consortium name="culmorum"/>
            <person name="King R."/>
        </authorList>
    </citation>
    <scope>NUCLEOTIDE SEQUENCE</scope>
</reference>
<reference evidence="1" key="1">
    <citation type="submission" date="2021-12" db="EMBL/GenBank/DDBJ databases">
        <authorList>
            <person name="King R."/>
        </authorList>
    </citation>
    <scope>NUCLEOTIDE SEQUENCE</scope>
</reference>
<dbReference type="AlphaFoldDB" id="A0A9N9R6M5"/>
<organism evidence="1 2">
    <name type="scientific">Diatraea saccharalis</name>
    <name type="common">sugarcane borer</name>
    <dbReference type="NCBI Taxonomy" id="40085"/>
    <lineage>
        <taxon>Eukaryota</taxon>
        <taxon>Metazoa</taxon>
        <taxon>Ecdysozoa</taxon>
        <taxon>Arthropoda</taxon>
        <taxon>Hexapoda</taxon>
        <taxon>Insecta</taxon>
        <taxon>Pterygota</taxon>
        <taxon>Neoptera</taxon>
        <taxon>Endopterygota</taxon>
        <taxon>Lepidoptera</taxon>
        <taxon>Glossata</taxon>
        <taxon>Ditrysia</taxon>
        <taxon>Pyraloidea</taxon>
        <taxon>Crambidae</taxon>
        <taxon>Crambinae</taxon>
        <taxon>Diatraea</taxon>
    </lineage>
</organism>
<proteinExistence type="predicted"/>
<gene>
    <name evidence="1" type="ORF">DIATSA_LOCUS8102</name>
</gene>
<evidence type="ECO:0000313" key="1">
    <source>
        <dbReference type="EMBL" id="CAG9790434.1"/>
    </source>
</evidence>
<dbReference type="Gene3D" id="3.30.60.30">
    <property type="match status" value="1"/>
</dbReference>
<accession>A0A9N9R6M5</accession>
<name>A0A9N9R6M5_9NEOP</name>
<keyword evidence="2" id="KW-1185">Reference proteome</keyword>